<dbReference type="InterPro" id="IPR005843">
    <property type="entry name" value="A-D-PHexomutase_C"/>
</dbReference>
<proteinExistence type="predicted"/>
<organism evidence="2">
    <name type="scientific">human gut metagenome</name>
    <dbReference type="NCBI Taxonomy" id="408170"/>
    <lineage>
        <taxon>unclassified sequences</taxon>
        <taxon>metagenomes</taxon>
        <taxon>organismal metagenomes</taxon>
    </lineage>
</organism>
<dbReference type="EMBL" id="AJWY01010942">
    <property type="protein sequence ID" value="EKC54123.1"/>
    <property type="molecule type" value="Genomic_DNA"/>
</dbReference>
<accession>K1S9L2</accession>
<dbReference type="AlphaFoldDB" id="K1S9L2"/>
<evidence type="ECO:0000259" key="1">
    <source>
        <dbReference type="Pfam" id="PF00408"/>
    </source>
</evidence>
<sequence>QDSSNVLQWFTEDGTIVSVRPSGTEPKIKFYFGVKAPLASVDDYEKVLAELDAKIEGIKQDLKLV</sequence>
<dbReference type="GO" id="GO:0016868">
    <property type="term" value="F:intramolecular phosphotransferase activity"/>
    <property type="evidence" value="ECO:0007669"/>
    <property type="project" value="InterPro"/>
</dbReference>
<dbReference type="InterPro" id="IPR036900">
    <property type="entry name" value="A-D-PHexomutase_C_sf"/>
</dbReference>
<dbReference type="Pfam" id="PF00408">
    <property type="entry name" value="PGM_PMM_IV"/>
    <property type="match status" value="1"/>
</dbReference>
<name>K1S9L2_9ZZZZ</name>
<dbReference type="SUPFAM" id="SSF55957">
    <property type="entry name" value="Phosphoglucomutase, C-terminal domain"/>
    <property type="match status" value="1"/>
</dbReference>
<dbReference type="Gene3D" id="3.30.310.50">
    <property type="entry name" value="Alpha-D-phosphohexomutase, C-terminal domain"/>
    <property type="match status" value="1"/>
</dbReference>
<gene>
    <name evidence="2" type="ORF">LEA_16011</name>
</gene>
<reference evidence="2" key="1">
    <citation type="journal article" date="2013" name="Environ. Microbiol.">
        <title>Microbiota from the distal guts of lean and obese adolescents exhibit partial functional redundancy besides clear differences in community structure.</title>
        <authorList>
            <person name="Ferrer M."/>
            <person name="Ruiz A."/>
            <person name="Lanza F."/>
            <person name="Haange S.B."/>
            <person name="Oberbach A."/>
            <person name="Till H."/>
            <person name="Bargiela R."/>
            <person name="Campoy C."/>
            <person name="Segura M.T."/>
            <person name="Richter M."/>
            <person name="von Bergen M."/>
            <person name="Seifert J."/>
            <person name="Suarez A."/>
        </authorList>
    </citation>
    <scope>NUCLEOTIDE SEQUENCE</scope>
</reference>
<feature type="domain" description="Alpha-D-phosphohexomutase C-terminal" evidence="1">
    <location>
        <begin position="7"/>
        <end position="50"/>
    </location>
</feature>
<comment type="caution">
    <text evidence="2">The sequence shown here is derived from an EMBL/GenBank/DDBJ whole genome shotgun (WGS) entry which is preliminary data.</text>
</comment>
<protein>
    <submittedName>
        <fullName evidence="2">Phosphomannomutase</fullName>
    </submittedName>
</protein>
<evidence type="ECO:0000313" key="2">
    <source>
        <dbReference type="EMBL" id="EKC54123.1"/>
    </source>
</evidence>
<feature type="non-terminal residue" evidence="2">
    <location>
        <position position="1"/>
    </location>
</feature>